<dbReference type="PIRSF" id="PIRSF000077">
    <property type="entry name" value="Thioredoxin"/>
    <property type="match status" value="1"/>
</dbReference>
<evidence type="ECO:0000259" key="8">
    <source>
        <dbReference type="PROSITE" id="PS51352"/>
    </source>
</evidence>
<dbReference type="EMBL" id="QXQA01000003">
    <property type="protein sequence ID" value="RIX53909.1"/>
    <property type="molecule type" value="Genomic_DNA"/>
</dbReference>
<evidence type="ECO:0000256" key="6">
    <source>
        <dbReference type="PIRNR" id="PIRNR000077"/>
    </source>
</evidence>
<dbReference type="Proteomes" id="UP000266482">
    <property type="component" value="Unassembled WGS sequence"/>
</dbReference>
<dbReference type="Gene3D" id="3.40.30.10">
    <property type="entry name" value="Glutaredoxin"/>
    <property type="match status" value="1"/>
</dbReference>
<dbReference type="PRINTS" id="PR00421">
    <property type="entry name" value="THIOREDOXIN"/>
</dbReference>
<keyword evidence="3" id="KW-0249">Electron transport</keyword>
<dbReference type="PANTHER" id="PTHR45663">
    <property type="entry name" value="GEO12009P1"/>
    <property type="match status" value="1"/>
</dbReference>
<sequence>MAIVTTTDARFKEEVESAETALVYFGADWCPPCKRIAPVLQEIGQEMPDLKIIKMDVDDEPATAGSFGVMGLPTMIMFKHGQAVDRIIGFKSKDSLVSLVSRYL</sequence>
<reference evidence="9 10" key="1">
    <citation type="submission" date="2018-09" db="EMBL/GenBank/DDBJ databases">
        <title>Paenibacillus aracenensis nov. sp. isolated from a cave in southern Spain.</title>
        <authorList>
            <person name="Jurado V."/>
            <person name="Gutierrez-Patricio S."/>
            <person name="Gonzalez-Pimentel J.L."/>
            <person name="Miller A.Z."/>
            <person name="Laiz L."/>
            <person name="Saiz-Jimenez C."/>
        </authorList>
    </citation>
    <scope>NUCLEOTIDE SEQUENCE [LARGE SCALE GENOMIC DNA]</scope>
    <source>
        <strain evidence="9 10">DSM 22867</strain>
    </source>
</reference>
<evidence type="ECO:0000256" key="4">
    <source>
        <dbReference type="ARBA" id="ARBA00023157"/>
    </source>
</evidence>
<evidence type="ECO:0000313" key="10">
    <source>
        <dbReference type="Proteomes" id="UP000266482"/>
    </source>
</evidence>
<protein>
    <recommendedName>
        <fullName evidence="6">Thioredoxin</fullName>
    </recommendedName>
</protein>
<evidence type="ECO:0000256" key="7">
    <source>
        <dbReference type="PIRSR" id="PIRSR000077-4"/>
    </source>
</evidence>
<name>A0A3A1UZ90_9BACL</name>
<evidence type="ECO:0000313" key="9">
    <source>
        <dbReference type="EMBL" id="RIX53909.1"/>
    </source>
</evidence>
<dbReference type="CDD" id="cd02947">
    <property type="entry name" value="TRX_family"/>
    <property type="match status" value="1"/>
</dbReference>
<evidence type="ECO:0000256" key="3">
    <source>
        <dbReference type="ARBA" id="ARBA00022982"/>
    </source>
</evidence>
<evidence type="ECO:0000256" key="1">
    <source>
        <dbReference type="ARBA" id="ARBA00008987"/>
    </source>
</evidence>
<dbReference type="Pfam" id="PF00085">
    <property type="entry name" value="Thioredoxin"/>
    <property type="match status" value="1"/>
</dbReference>
<proteinExistence type="inferred from homology"/>
<dbReference type="RefSeq" id="WP_119598655.1">
    <property type="nucleotide sequence ID" value="NZ_QXQA01000003.1"/>
</dbReference>
<dbReference type="SUPFAM" id="SSF52833">
    <property type="entry name" value="Thioredoxin-like"/>
    <property type="match status" value="1"/>
</dbReference>
<keyword evidence="4 7" id="KW-1015">Disulfide bond</keyword>
<dbReference type="OrthoDB" id="9790390at2"/>
<comment type="caution">
    <text evidence="9">The sequence shown here is derived from an EMBL/GenBank/DDBJ whole genome shotgun (WGS) entry which is preliminary data.</text>
</comment>
<keyword evidence="5 7" id="KW-0676">Redox-active center</keyword>
<dbReference type="InterPro" id="IPR036249">
    <property type="entry name" value="Thioredoxin-like_sf"/>
</dbReference>
<feature type="domain" description="Thioredoxin" evidence="8">
    <location>
        <begin position="1"/>
        <end position="104"/>
    </location>
</feature>
<dbReference type="GO" id="GO:0045454">
    <property type="term" value="P:cell redox homeostasis"/>
    <property type="evidence" value="ECO:0007669"/>
    <property type="project" value="TreeGrafter"/>
</dbReference>
<dbReference type="PROSITE" id="PS51352">
    <property type="entry name" value="THIOREDOXIN_2"/>
    <property type="match status" value="1"/>
</dbReference>
<evidence type="ECO:0000256" key="5">
    <source>
        <dbReference type="ARBA" id="ARBA00023284"/>
    </source>
</evidence>
<dbReference type="AlphaFoldDB" id="A0A3A1UZ90"/>
<keyword evidence="10" id="KW-1185">Reference proteome</keyword>
<comment type="similarity">
    <text evidence="1 6">Belongs to the thioredoxin family.</text>
</comment>
<feature type="disulfide bond" description="Redox-active" evidence="7">
    <location>
        <begin position="30"/>
        <end position="33"/>
    </location>
</feature>
<organism evidence="9 10">
    <name type="scientific">Paenibacillus nanensis</name>
    <dbReference type="NCBI Taxonomy" id="393251"/>
    <lineage>
        <taxon>Bacteria</taxon>
        <taxon>Bacillati</taxon>
        <taxon>Bacillota</taxon>
        <taxon>Bacilli</taxon>
        <taxon>Bacillales</taxon>
        <taxon>Paenibacillaceae</taxon>
        <taxon>Paenibacillus</taxon>
    </lineage>
</organism>
<dbReference type="InterPro" id="IPR005746">
    <property type="entry name" value="Thioredoxin"/>
</dbReference>
<keyword evidence="2" id="KW-0813">Transport</keyword>
<gene>
    <name evidence="9" type="ORF">D3P08_06530</name>
</gene>
<dbReference type="InterPro" id="IPR013766">
    <property type="entry name" value="Thioredoxin_domain"/>
</dbReference>
<dbReference type="GO" id="GO:0015035">
    <property type="term" value="F:protein-disulfide reductase activity"/>
    <property type="evidence" value="ECO:0007669"/>
    <property type="project" value="InterPro"/>
</dbReference>
<accession>A0A3A1UZ90</accession>
<dbReference type="PANTHER" id="PTHR45663:SF11">
    <property type="entry name" value="GEO12009P1"/>
    <property type="match status" value="1"/>
</dbReference>
<dbReference type="GO" id="GO:0005829">
    <property type="term" value="C:cytosol"/>
    <property type="evidence" value="ECO:0007669"/>
    <property type="project" value="TreeGrafter"/>
</dbReference>
<evidence type="ECO:0000256" key="2">
    <source>
        <dbReference type="ARBA" id="ARBA00022448"/>
    </source>
</evidence>